<keyword evidence="2" id="KW-1185">Reference proteome</keyword>
<organism evidence="1 2">
    <name type="scientific">Oedothorax gibbosus</name>
    <dbReference type="NCBI Taxonomy" id="931172"/>
    <lineage>
        <taxon>Eukaryota</taxon>
        <taxon>Metazoa</taxon>
        <taxon>Ecdysozoa</taxon>
        <taxon>Arthropoda</taxon>
        <taxon>Chelicerata</taxon>
        <taxon>Arachnida</taxon>
        <taxon>Araneae</taxon>
        <taxon>Araneomorphae</taxon>
        <taxon>Entelegynae</taxon>
        <taxon>Araneoidea</taxon>
        <taxon>Linyphiidae</taxon>
        <taxon>Erigoninae</taxon>
        <taxon>Oedothorax</taxon>
    </lineage>
</organism>
<name>A0AAV6UVV0_9ARAC</name>
<accession>A0AAV6UVV0</accession>
<evidence type="ECO:0000313" key="1">
    <source>
        <dbReference type="EMBL" id="KAG8187968.1"/>
    </source>
</evidence>
<dbReference type="AlphaFoldDB" id="A0AAV6UVV0"/>
<gene>
    <name evidence="1" type="ORF">JTE90_025736</name>
</gene>
<proteinExistence type="predicted"/>
<dbReference type="Proteomes" id="UP000827092">
    <property type="component" value="Unassembled WGS sequence"/>
</dbReference>
<protein>
    <submittedName>
        <fullName evidence="1">Uncharacterized protein</fullName>
    </submittedName>
</protein>
<reference evidence="1 2" key="1">
    <citation type="journal article" date="2022" name="Nat. Ecol. Evol.">
        <title>A masculinizing supergene underlies an exaggerated male reproductive morph in a spider.</title>
        <authorList>
            <person name="Hendrickx F."/>
            <person name="De Corte Z."/>
            <person name="Sonet G."/>
            <person name="Van Belleghem S.M."/>
            <person name="Kostlbacher S."/>
            <person name="Vangestel C."/>
        </authorList>
    </citation>
    <scope>NUCLEOTIDE SEQUENCE [LARGE SCALE GENOMIC DNA]</scope>
    <source>
        <strain evidence="1">W744_W776</strain>
    </source>
</reference>
<comment type="caution">
    <text evidence="1">The sequence shown here is derived from an EMBL/GenBank/DDBJ whole genome shotgun (WGS) entry which is preliminary data.</text>
</comment>
<evidence type="ECO:0000313" key="2">
    <source>
        <dbReference type="Proteomes" id="UP000827092"/>
    </source>
</evidence>
<dbReference type="EMBL" id="JAFNEN010000253">
    <property type="protein sequence ID" value="KAG8187968.1"/>
    <property type="molecule type" value="Genomic_DNA"/>
</dbReference>
<sequence length="67" mass="7173">MDNIESHHHLGCECSQFLRLLGRLLVYRDISGGLEPNVSSGFVLDFPEVPISVDVAVAPGHGSVVVS</sequence>